<organism evidence="2 3">
    <name type="scientific">Dioscorea cayennensis subsp. rotundata</name>
    <name type="common">White Guinea yam</name>
    <name type="synonym">Dioscorea rotundata</name>
    <dbReference type="NCBI Taxonomy" id="55577"/>
    <lineage>
        <taxon>Eukaryota</taxon>
        <taxon>Viridiplantae</taxon>
        <taxon>Streptophyta</taxon>
        <taxon>Embryophyta</taxon>
        <taxon>Tracheophyta</taxon>
        <taxon>Spermatophyta</taxon>
        <taxon>Magnoliopsida</taxon>
        <taxon>Liliopsida</taxon>
        <taxon>Dioscoreales</taxon>
        <taxon>Dioscoreaceae</taxon>
        <taxon>Dioscorea</taxon>
    </lineage>
</organism>
<feature type="compositionally biased region" description="Basic and acidic residues" evidence="1">
    <location>
        <begin position="106"/>
        <end position="130"/>
    </location>
</feature>
<evidence type="ECO:0000313" key="3">
    <source>
        <dbReference type="RefSeq" id="XP_039127878.1"/>
    </source>
</evidence>
<evidence type="ECO:0000313" key="2">
    <source>
        <dbReference type="Proteomes" id="UP001515500"/>
    </source>
</evidence>
<feature type="compositionally biased region" description="Low complexity" evidence="1">
    <location>
        <begin position="43"/>
        <end position="53"/>
    </location>
</feature>
<feature type="compositionally biased region" description="Basic and acidic residues" evidence="1">
    <location>
        <begin position="80"/>
        <end position="95"/>
    </location>
</feature>
<dbReference type="RefSeq" id="XP_039127878.1">
    <property type="nucleotide sequence ID" value="XM_039271944.1"/>
</dbReference>
<feature type="compositionally biased region" description="Acidic residues" evidence="1">
    <location>
        <begin position="96"/>
        <end position="105"/>
    </location>
</feature>
<reference evidence="3" key="1">
    <citation type="submission" date="2025-08" db="UniProtKB">
        <authorList>
            <consortium name="RefSeq"/>
        </authorList>
    </citation>
    <scope>IDENTIFICATION</scope>
</reference>
<accession>A0AB40BNJ5</accession>
<proteinExistence type="predicted"/>
<feature type="region of interest" description="Disordered" evidence="1">
    <location>
        <begin position="35"/>
        <end position="130"/>
    </location>
</feature>
<keyword evidence="2" id="KW-1185">Reference proteome</keyword>
<dbReference type="GeneID" id="120263964"/>
<dbReference type="AlphaFoldDB" id="A0AB40BNJ5"/>
<evidence type="ECO:0000256" key="1">
    <source>
        <dbReference type="SAM" id="MobiDB-lite"/>
    </source>
</evidence>
<dbReference type="Proteomes" id="UP001515500">
    <property type="component" value="Chromosome 6"/>
</dbReference>
<sequence>MMVMLAISLEKDYQRQEKEAALFAKKQMSYKLLDADDDDDEGAGSVTATSAASQPGKKESHRKRFRRKNETQDDEDDEVTTCKDVGRQVRSRTSEVDDGDNDSESEAARIRDQEAREQLERNIRERDAAGTRKLMESKVSKEEEEMIRRSAAMEQDDTSDLRVVSRQMYFAEKAREEAFGAAVWTAG</sequence>
<protein>
    <submittedName>
        <fullName evidence="3">Pre-mRNA-splicing factor ATP-dependent RNA helicase DEAH1-like isoform X1</fullName>
    </submittedName>
</protein>
<name>A0AB40BNJ5_DIOCR</name>
<gene>
    <name evidence="3" type="primary">LOC120263964</name>
</gene>